<reference evidence="3" key="1">
    <citation type="journal article" date="2019" name="Int. J. Syst. Evol. Microbiol.">
        <title>The Global Catalogue of Microorganisms (GCM) 10K type strain sequencing project: providing services to taxonomists for standard genome sequencing and annotation.</title>
        <authorList>
            <consortium name="The Broad Institute Genomics Platform"/>
            <consortium name="The Broad Institute Genome Sequencing Center for Infectious Disease"/>
            <person name="Wu L."/>
            <person name="Ma J."/>
        </authorList>
    </citation>
    <scope>NUCLEOTIDE SEQUENCE [LARGE SCALE GENOMIC DNA]</scope>
    <source>
        <strain evidence="3">CCUG 53270</strain>
    </source>
</reference>
<comment type="caution">
    <text evidence="2">The sequence shown here is derived from an EMBL/GenBank/DDBJ whole genome shotgun (WGS) entry which is preliminary data.</text>
</comment>
<dbReference type="CDD" id="cd00130">
    <property type="entry name" value="PAS"/>
    <property type="match status" value="1"/>
</dbReference>
<organism evidence="2 3">
    <name type="scientific">Paenibacillus vulneris</name>
    <dbReference type="NCBI Taxonomy" id="1133364"/>
    <lineage>
        <taxon>Bacteria</taxon>
        <taxon>Bacillati</taxon>
        <taxon>Bacillota</taxon>
        <taxon>Bacilli</taxon>
        <taxon>Bacillales</taxon>
        <taxon>Paenibacillaceae</taxon>
        <taxon>Paenibacillus</taxon>
    </lineage>
</organism>
<dbReference type="InterPro" id="IPR035965">
    <property type="entry name" value="PAS-like_dom_sf"/>
</dbReference>
<evidence type="ECO:0000313" key="3">
    <source>
        <dbReference type="Proteomes" id="UP001597180"/>
    </source>
</evidence>
<sequence>MLTVDRLVRILKKPMGILKKEGERLSFTEVNEPFCALSGYTREDLANVDPSLLLASEQSHSALSQFDTEDFLKTEITVFSKDRTKVYLEVELYRLNEGNSELIIAFADHISSKKWIDQQVASHPIFCSGIINPSYILTRCDMYYDPIVEPFSRYECHSVFELIAEIDHPVMKQVLEETRQTKQTKEVILRTAKMAEVVEWKMKVIVHPFFDGSGSFLEYAFAISQLDLYEESNDPSIRLKVLMAQRNISAQCLSKATGITIQTISKLRNGKVAKPQLLTAQLIATELGVGVSDIWEETRR</sequence>
<evidence type="ECO:0000259" key="1">
    <source>
        <dbReference type="PROSITE" id="PS50943"/>
    </source>
</evidence>
<dbReference type="RefSeq" id="WP_345587675.1">
    <property type="nucleotide sequence ID" value="NZ_BAABJG010000012.1"/>
</dbReference>
<evidence type="ECO:0000313" key="2">
    <source>
        <dbReference type="EMBL" id="MFD1218857.1"/>
    </source>
</evidence>
<dbReference type="SUPFAM" id="SSF47413">
    <property type="entry name" value="lambda repressor-like DNA-binding domains"/>
    <property type="match status" value="1"/>
</dbReference>
<gene>
    <name evidence="2" type="ORF">ACFQ4B_01890</name>
</gene>
<dbReference type="InterPro" id="IPR001387">
    <property type="entry name" value="Cro/C1-type_HTH"/>
</dbReference>
<dbReference type="SMART" id="SM00530">
    <property type="entry name" value="HTH_XRE"/>
    <property type="match status" value="1"/>
</dbReference>
<name>A0ABW3UDZ2_9BACL</name>
<dbReference type="EMBL" id="JBHTLU010000006">
    <property type="protein sequence ID" value="MFD1218857.1"/>
    <property type="molecule type" value="Genomic_DNA"/>
</dbReference>
<dbReference type="Pfam" id="PF13426">
    <property type="entry name" value="PAS_9"/>
    <property type="match status" value="1"/>
</dbReference>
<dbReference type="InterPro" id="IPR010982">
    <property type="entry name" value="Lambda_DNA-bd_dom_sf"/>
</dbReference>
<dbReference type="Gene3D" id="3.30.450.20">
    <property type="entry name" value="PAS domain"/>
    <property type="match status" value="1"/>
</dbReference>
<feature type="domain" description="HTH cro/C1-type" evidence="1">
    <location>
        <begin position="239"/>
        <end position="294"/>
    </location>
</feature>
<dbReference type="SUPFAM" id="SSF55785">
    <property type="entry name" value="PYP-like sensor domain (PAS domain)"/>
    <property type="match status" value="1"/>
</dbReference>
<accession>A0ABW3UDZ2</accession>
<dbReference type="PROSITE" id="PS50943">
    <property type="entry name" value="HTH_CROC1"/>
    <property type="match status" value="1"/>
</dbReference>
<dbReference type="Gene3D" id="1.10.260.40">
    <property type="entry name" value="lambda repressor-like DNA-binding domains"/>
    <property type="match status" value="1"/>
</dbReference>
<dbReference type="Proteomes" id="UP001597180">
    <property type="component" value="Unassembled WGS sequence"/>
</dbReference>
<dbReference type="InterPro" id="IPR000014">
    <property type="entry name" value="PAS"/>
</dbReference>
<protein>
    <submittedName>
        <fullName evidence="2">Helix-turn-helix domain-containing protein</fullName>
    </submittedName>
</protein>
<proteinExistence type="predicted"/>
<dbReference type="CDD" id="cd00093">
    <property type="entry name" value="HTH_XRE"/>
    <property type="match status" value="1"/>
</dbReference>
<dbReference type="Pfam" id="PF13443">
    <property type="entry name" value="HTH_26"/>
    <property type="match status" value="1"/>
</dbReference>
<dbReference type="NCBIfam" id="TIGR00229">
    <property type="entry name" value="sensory_box"/>
    <property type="match status" value="1"/>
</dbReference>
<keyword evidence="3" id="KW-1185">Reference proteome</keyword>